<proteinExistence type="inferred from homology"/>
<dbReference type="AlphaFoldDB" id="A0AAD5Y7Q3"/>
<dbReference type="GO" id="GO:0016746">
    <property type="term" value="F:acyltransferase activity"/>
    <property type="evidence" value="ECO:0007669"/>
    <property type="project" value="InterPro"/>
</dbReference>
<reference evidence="3" key="1">
    <citation type="submission" date="2020-05" db="EMBL/GenBank/DDBJ databases">
        <title>Phylogenomic resolution of chytrid fungi.</title>
        <authorList>
            <person name="Stajich J.E."/>
            <person name="Amses K."/>
            <person name="Simmons R."/>
            <person name="Seto K."/>
            <person name="Myers J."/>
            <person name="Bonds A."/>
            <person name="Quandt C.A."/>
            <person name="Barry K."/>
            <person name="Liu P."/>
            <person name="Grigoriev I."/>
            <person name="Longcore J.E."/>
            <person name="James T.Y."/>
        </authorList>
    </citation>
    <scope>NUCLEOTIDE SEQUENCE</scope>
    <source>
        <strain evidence="3">PLAUS21</strain>
    </source>
</reference>
<dbReference type="InterPro" id="IPR036625">
    <property type="entry name" value="E3-bd_dom_sf"/>
</dbReference>
<feature type="domain" description="Peripheral subunit-binding (PSBD)" evidence="2">
    <location>
        <begin position="4"/>
        <end position="44"/>
    </location>
</feature>
<dbReference type="PROSITE" id="PS51826">
    <property type="entry name" value="PSBD"/>
    <property type="match status" value="1"/>
</dbReference>
<dbReference type="EMBL" id="JADGKB010000009">
    <property type="protein sequence ID" value="KAJ3260841.1"/>
    <property type="molecule type" value="Genomic_DNA"/>
</dbReference>
<evidence type="ECO:0000313" key="3">
    <source>
        <dbReference type="EMBL" id="KAJ3260841.1"/>
    </source>
</evidence>
<dbReference type="InterPro" id="IPR004167">
    <property type="entry name" value="PSBD"/>
</dbReference>
<comment type="similarity">
    <text evidence="1">Belongs to the 2-oxoacid dehydrogenase family.</text>
</comment>
<protein>
    <recommendedName>
        <fullName evidence="2">Peripheral subunit-binding (PSBD) domain-containing protein</fullName>
    </recommendedName>
</protein>
<organism evidence="3 4">
    <name type="scientific">Boothiomyces macroporosus</name>
    <dbReference type="NCBI Taxonomy" id="261099"/>
    <lineage>
        <taxon>Eukaryota</taxon>
        <taxon>Fungi</taxon>
        <taxon>Fungi incertae sedis</taxon>
        <taxon>Chytridiomycota</taxon>
        <taxon>Chytridiomycota incertae sedis</taxon>
        <taxon>Chytridiomycetes</taxon>
        <taxon>Rhizophydiales</taxon>
        <taxon>Terramycetaceae</taxon>
        <taxon>Boothiomyces</taxon>
    </lineage>
</organism>
<evidence type="ECO:0000313" key="4">
    <source>
        <dbReference type="Proteomes" id="UP001210925"/>
    </source>
</evidence>
<name>A0AAD5Y7Q3_9FUNG</name>
<dbReference type="Gene3D" id="4.10.320.10">
    <property type="entry name" value="E3-binding domain"/>
    <property type="match status" value="1"/>
</dbReference>
<gene>
    <name evidence="3" type="ORF">HK103_007404</name>
</gene>
<accession>A0AAD5Y7Q3</accession>
<sequence length="240" mass="25988">MTSRFLPSVAFLIHQHSIPESAIATIVGSGPKNHILKGDILAFLSGFSIAHSTPETESIYSIDINTSSLASFGLPINDLISTAVLKKMELLNVSPVCSLVRESRVGDLNVNIDGTGITASILSKLKTTDKKPVFKIVDSLALGVRYETPDYHLEGKEAVISINQISVPEESADIIDFLGDYSGKSSPVKPESSDLFATKEIRGNIRIELTVDEKLGAKKAQAFLAKVKELIELKPQELLK</sequence>
<dbReference type="Proteomes" id="UP001210925">
    <property type="component" value="Unassembled WGS sequence"/>
</dbReference>
<keyword evidence="4" id="KW-1185">Reference proteome</keyword>
<evidence type="ECO:0000259" key="2">
    <source>
        <dbReference type="PROSITE" id="PS51826"/>
    </source>
</evidence>
<evidence type="ECO:0000256" key="1">
    <source>
        <dbReference type="ARBA" id="ARBA00007317"/>
    </source>
</evidence>
<comment type="caution">
    <text evidence="3">The sequence shown here is derived from an EMBL/GenBank/DDBJ whole genome shotgun (WGS) entry which is preliminary data.</text>
</comment>